<dbReference type="Proteomes" id="UP001595896">
    <property type="component" value="Unassembled WGS sequence"/>
</dbReference>
<accession>A0ABV9NVY5</accession>
<feature type="transmembrane region" description="Helical" evidence="2">
    <location>
        <begin position="6"/>
        <end position="23"/>
    </location>
</feature>
<dbReference type="EMBL" id="JBHSGK010000004">
    <property type="protein sequence ID" value="MFC4736114.1"/>
    <property type="molecule type" value="Genomic_DNA"/>
</dbReference>
<proteinExistence type="predicted"/>
<sequence length="49" mass="5770">MIWTWIGITAVVAVLILLTAAVLKEKQKLQKLEKQTQELRDELHRRKTK</sequence>
<name>A0ABV9NVY5_9BACI</name>
<reference evidence="4" key="1">
    <citation type="journal article" date="2019" name="Int. J. Syst. Evol. Microbiol.">
        <title>The Global Catalogue of Microorganisms (GCM) 10K type strain sequencing project: providing services to taxonomists for standard genome sequencing and annotation.</title>
        <authorList>
            <consortium name="The Broad Institute Genomics Platform"/>
            <consortium name="The Broad Institute Genome Sequencing Center for Infectious Disease"/>
            <person name="Wu L."/>
            <person name="Ma J."/>
        </authorList>
    </citation>
    <scope>NUCLEOTIDE SEQUENCE [LARGE SCALE GENOMIC DNA]</scope>
    <source>
        <strain evidence="4">JCM 12165</strain>
    </source>
</reference>
<dbReference type="RefSeq" id="WP_377908771.1">
    <property type="nucleotide sequence ID" value="NZ_JBHSGK010000004.1"/>
</dbReference>
<evidence type="ECO:0000313" key="3">
    <source>
        <dbReference type="EMBL" id="MFC4736114.1"/>
    </source>
</evidence>
<keyword evidence="2" id="KW-0812">Transmembrane</keyword>
<evidence type="ECO:0000256" key="1">
    <source>
        <dbReference type="SAM" id="Coils"/>
    </source>
</evidence>
<evidence type="ECO:0000256" key="2">
    <source>
        <dbReference type="SAM" id="Phobius"/>
    </source>
</evidence>
<gene>
    <name evidence="3" type="ORF">ACFO4L_05885</name>
</gene>
<feature type="coiled-coil region" evidence="1">
    <location>
        <begin position="15"/>
        <end position="49"/>
    </location>
</feature>
<keyword evidence="2" id="KW-1133">Transmembrane helix</keyword>
<keyword evidence="4" id="KW-1185">Reference proteome</keyword>
<comment type="caution">
    <text evidence="3">The sequence shown here is derived from an EMBL/GenBank/DDBJ whole genome shotgun (WGS) entry which is preliminary data.</text>
</comment>
<organism evidence="3 4">
    <name type="scientific">Bacillus daqingensis</name>
    <dbReference type="NCBI Taxonomy" id="872396"/>
    <lineage>
        <taxon>Bacteria</taxon>
        <taxon>Bacillati</taxon>
        <taxon>Bacillota</taxon>
        <taxon>Bacilli</taxon>
        <taxon>Bacillales</taxon>
        <taxon>Bacillaceae</taxon>
        <taxon>Bacillus</taxon>
    </lineage>
</organism>
<keyword evidence="1" id="KW-0175">Coiled coil</keyword>
<evidence type="ECO:0000313" key="4">
    <source>
        <dbReference type="Proteomes" id="UP001595896"/>
    </source>
</evidence>
<protein>
    <submittedName>
        <fullName evidence="3">Uncharacterized protein</fullName>
    </submittedName>
</protein>
<keyword evidence="2" id="KW-0472">Membrane</keyword>